<dbReference type="GO" id="GO:0003677">
    <property type="term" value="F:DNA binding"/>
    <property type="evidence" value="ECO:0007669"/>
    <property type="project" value="UniProtKB-KW"/>
</dbReference>
<reference evidence="6" key="1">
    <citation type="journal article" date="2021" name="PeerJ">
        <title>Extensive microbial diversity within the chicken gut microbiome revealed by metagenomics and culture.</title>
        <authorList>
            <person name="Gilroy R."/>
            <person name="Ravi A."/>
            <person name="Getino M."/>
            <person name="Pursley I."/>
            <person name="Horton D.L."/>
            <person name="Alikhan N.F."/>
            <person name="Baker D."/>
            <person name="Gharbi K."/>
            <person name="Hall N."/>
            <person name="Watson M."/>
            <person name="Adriaenssens E.M."/>
            <person name="Foster-Nyarko E."/>
            <person name="Jarju S."/>
            <person name="Secka A."/>
            <person name="Antonio M."/>
            <person name="Oren A."/>
            <person name="Chaudhuri R.R."/>
            <person name="La Ragione R."/>
            <person name="Hildebrand F."/>
            <person name="Pallen M.J."/>
        </authorList>
    </citation>
    <scope>NUCLEOTIDE SEQUENCE</scope>
    <source>
        <strain evidence="6">ChiSjej1B19-8411</strain>
    </source>
</reference>
<keyword evidence="2" id="KW-0238">DNA-binding</keyword>
<dbReference type="PROSITE" id="PS51063">
    <property type="entry name" value="HTH_CRP_2"/>
    <property type="match status" value="1"/>
</dbReference>
<dbReference type="GO" id="GO:0005829">
    <property type="term" value="C:cytosol"/>
    <property type="evidence" value="ECO:0007669"/>
    <property type="project" value="TreeGrafter"/>
</dbReference>
<dbReference type="InterPro" id="IPR012318">
    <property type="entry name" value="HTH_CRP"/>
</dbReference>
<feature type="domain" description="Cyclic nucleotide-binding" evidence="4">
    <location>
        <begin position="17"/>
        <end position="140"/>
    </location>
</feature>
<dbReference type="Pfam" id="PF00027">
    <property type="entry name" value="cNMP_binding"/>
    <property type="match status" value="1"/>
</dbReference>
<dbReference type="EMBL" id="DXEX01000139">
    <property type="protein sequence ID" value="HIX59325.1"/>
    <property type="molecule type" value="Genomic_DNA"/>
</dbReference>
<keyword evidence="1" id="KW-0805">Transcription regulation</keyword>
<accession>A0A9D1WHT0</accession>
<dbReference type="SUPFAM" id="SSF46785">
    <property type="entry name" value="Winged helix' DNA-binding domain"/>
    <property type="match status" value="1"/>
</dbReference>
<evidence type="ECO:0000256" key="2">
    <source>
        <dbReference type="ARBA" id="ARBA00023125"/>
    </source>
</evidence>
<dbReference type="InterPro" id="IPR014710">
    <property type="entry name" value="RmlC-like_jellyroll"/>
</dbReference>
<dbReference type="SMART" id="SM00419">
    <property type="entry name" value="HTH_CRP"/>
    <property type="match status" value="1"/>
</dbReference>
<dbReference type="PROSITE" id="PS50042">
    <property type="entry name" value="CNMP_BINDING_3"/>
    <property type="match status" value="1"/>
</dbReference>
<evidence type="ECO:0000259" key="5">
    <source>
        <dbReference type="PROSITE" id="PS51063"/>
    </source>
</evidence>
<name>A0A9D1WHT0_9FIRM</name>
<protein>
    <submittedName>
        <fullName evidence="6">Crp/Fnr family transcriptional regulator</fullName>
    </submittedName>
</protein>
<dbReference type="GO" id="GO:0003700">
    <property type="term" value="F:DNA-binding transcription factor activity"/>
    <property type="evidence" value="ECO:0007669"/>
    <property type="project" value="TreeGrafter"/>
</dbReference>
<dbReference type="Gene3D" id="2.60.120.10">
    <property type="entry name" value="Jelly Rolls"/>
    <property type="match status" value="1"/>
</dbReference>
<dbReference type="InterPro" id="IPR018490">
    <property type="entry name" value="cNMP-bd_dom_sf"/>
</dbReference>
<dbReference type="InterPro" id="IPR000595">
    <property type="entry name" value="cNMP-bd_dom"/>
</dbReference>
<feature type="domain" description="HTH crp-type" evidence="5">
    <location>
        <begin position="158"/>
        <end position="226"/>
    </location>
</feature>
<dbReference type="InterPro" id="IPR050397">
    <property type="entry name" value="Env_Response_Regulators"/>
</dbReference>
<dbReference type="PANTHER" id="PTHR24567">
    <property type="entry name" value="CRP FAMILY TRANSCRIPTIONAL REGULATORY PROTEIN"/>
    <property type="match status" value="1"/>
</dbReference>
<evidence type="ECO:0000256" key="1">
    <source>
        <dbReference type="ARBA" id="ARBA00023015"/>
    </source>
</evidence>
<dbReference type="CDD" id="cd00038">
    <property type="entry name" value="CAP_ED"/>
    <property type="match status" value="1"/>
</dbReference>
<keyword evidence="3" id="KW-0804">Transcription</keyword>
<evidence type="ECO:0000256" key="3">
    <source>
        <dbReference type="ARBA" id="ARBA00023163"/>
    </source>
</evidence>
<proteinExistence type="predicted"/>
<sequence length="236" mass="27042">MEKDFRPYLSLLKNTSLFYGIDPEDLADMLNCLQAEKKTFKKNESIYRVGDTAEAVGLVLAGKVCIFQDDFWGNRSILDHAGPGQMFGEAYACLQTEEMQVSVTALEQTEVLLLDVKRILHTCTSACSFHQRLLRNLMQTLAQKNLLLTRKVQHMSRRTLREKLLSYLSACSQACRSQSFTIPFNRQQLADYLSVDRSAMSSTLSRLREEGILEYEKNHFVILKESRTDRSDLPLE</sequence>
<comment type="caution">
    <text evidence="6">The sequence shown here is derived from an EMBL/GenBank/DDBJ whole genome shotgun (WGS) entry which is preliminary data.</text>
</comment>
<dbReference type="Pfam" id="PF13545">
    <property type="entry name" value="HTH_Crp_2"/>
    <property type="match status" value="1"/>
</dbReference>
<organism evidence="6 7">
    <name type="scientific">Candidatus Blautia gallistercoris</name>
    <dbReference type="NCBI Taxonomy" id="2838490"/>
    <lineage>
        <taxon>Bacteria</taxon>
        <taxon>Bacillati</taxon>
        <taxon>Bacillota</taxon>
        <taxon>Clostridia</taxon>
        <taxon>Lachnospirales</taxon>
        <taxon>Lachnospiraceae</taxon>
        <taxon>Blautia</taxon>
    </lineage>
</organism>
<evidence type="ECO:0000259" key="4">
    <source>
        <dbReference type="PROSITE" id="PS50042"/>
    </source>
</evidence>
<evidence type="ECO:0000313" key="7">
    <source>
        <dbReference type="Proteomes" id="UP000886817"/>
    </source>
</evidence>
<dbReference type="Proteomes" id="UP000886817">
    <property type="component" value="Unassembled WGS sequence"/>
</dbReference>
<dbReference type="InterPro" id="IPR036390">
    <property type="entry name" value="WH_DNA-bd_sf"/>
</dbReference>
<dbReference type="SMART" id="SM00100">
    <property type="entry name" value="cNMP"/>
    <property type="match status" value="1"/>
</dbReference>
<reference evidence="6" key="2">
    <citation type="submission" date="2021-04" db="EMBL/GenBank/DDBJ databases">
        <authorList>
            <person name="Gilroy R."/>
        </authorList>
    </citation>
    <scope>NUCLEOTIDE SEQUENCE</scope>
    <source>
        <strain evidence="6">ChiSjej1B19-8411</strain>
    </source>
</reference>
<dbReference type="SUPFAM" id="SSF51206">
    <property type="entry name" value="cAMP-binding domain-like"/>
    <property type="match status" value="1"/>
</dbReference>
<dbReference type="AlphaFoldDB" id="A0A9D1WHT0"/>
<evidence type="ECO:0000313" key="6">
    <source>
        <dbReference type="EMBL" id="HIX59325.1"/>
    </source>
</evidence>
<gene>
    <name evidence="6" type="ORF">IAA45_06370</name>
</gene>
<dbReference type="PANTHER" id="PTHR24567:SF58">
    <property type="entry name" value="CYCLIC AMP-BINDING REGULATORY PROTEIN"/>
    <property type="match status" value="1"/>
</dbReference>